<evidence type="ECO:0000256" key="1">
    <source>
        <dbReference type="ARBA" id="ARBA00022801"/>
    </source>
</evidence>
<feature type="signal peptide" evidence="3">
    <location>
        <begin position="1"/>
        <end position="20"/>
    </location>
</feature>
<keyword evidence="5" id="KW-1185">Reference proteome</keyword>
<dbReference type="PANTHER" id="PTHR41814:SF1">
    <property type="entry name" value="CELLULASE"/>
    <property type="match status" value="1"/>
</dbReference>
<dbReference type="Gene3D" id="1.50.10.10">
    <property type="match status" value="1"/>
</dbReference>
<keyword evidence="3" id="KW-0732">Signal</keyword>
<organism evidence="4 5">
    <name type="scientific">Marasmius tenuissimus</name>
    <dbReference type="NCBI Taxonomy" id="585030"/>
    <lineage>
        <taxon>Eukaryota</taxon>
        <taxon>Fungi</taxon>
        <taxon>Dikarya</taxon>
        <taxon>Basidiomycota</taxon>
        <taxon>Agaricomycotina</taxon>
        <taxon>Agaricomycetes</taxon>
        <taxon>Agaricomycetidae</taxon>
        <taxon>Agaricales</taxon>
        <taxon>Marasmiineae</taxon>
        <taxon>Marasmiaceae</taxon>
        <taxon>Marasmius</taxon>
    </lineage>
</organism>
<accession>A0ABR3A6S8</accession>
<name>A0ABR3A6S8_9AGAR</name>
<feature type="region of interest" description="Disordered" evidence="2">
    <location>
        <begin position="22"/>
        <end position="107"/>
    </location>
</feature>
<dbReference type="SUPFAM" id="SSF48208">
    <property type="entry name" value="Six-hairpin glycosidases"/>
    <property type="match status" value="1"/>
</dbReference>
<evidence type="ECO:0000256" key="2">
    <source>
        <dbReference type="SAM" id="MobiDB-lite"/>
    </source>
</evidence>
<evidence type="ECO:0000313" key="4">
    <source>
        <dbReference type="EMBL" id="KAL0069029.1"/>
    </source>
</evidence>
<sequence>MRTLAFVFSLATSLLLVSNASPLAVSPSSSSPPSTTSLPTSESLLSSSVLSSSPPSSSSSSSDSGLSSTVSTTASTALTSSTAEPSSIATLSTTTSSASPSTTSGISEAERRAAFPFNPGFNIEKVAALAEQLPTHSWEYGSAAEALLELYNPDISVFGSSPFPVPAIPKSKIRSLQYADDRITIGVPPNIFADGAGAVGDPFSLGVAAVMLGKTEDRFIPALEAEVDYLLNDAPRWYNGAISHRADVPELWSDWMYMLPPALAYYAVDTHDSDLLRESVDQCGYQRQALQANLSDSVPYKGVWEHIVGPQSPEHGLWSTGNGWAVGGMSRVLATIMKAPKELTAGWCDEAVDNLSTWIKEILDGALASPPDDGLLRNYLNDTETAHGFGEISGTSLMAAVSYRMAVLLPDTFGEKYITWADEVIKTLAGTDRNGNPHVVEATGVVTPAVNPLGWLDTDPWTSGSPEGNNFVVLLYAAWRDCIKAGVCSRYGIGLSIEIGID</sequence>
<dbReference type="InterPro" id="IPR012341">
    <property type="entry name" value="6hp_glycosidase-like_sf"/>
</dbReference>
<comment type="caution">
    <text evidence="4">The sequence shown here is derived from an EMBL/GenBank/DDBJ whole genome shotgun (WGS) entry which is preliminary data.</text>
</comment>
<dbReference type="InterPro" id="IPR008928">
    <property type="entry name" value="6-hairpin_glycosidase_sf"/>
</dbReference>
<dbReference type="EMBL" id="JBBXMP010000015">
    <property type="protein sequence ID" value="KAL0069029.1"/>
    <property type="molecule type" value="Genomic_DNA"/>
</dbReference>
<dbReference type="PANTHER" id="PTHR41814">
    <property type="entry name" value="EXPRESSED PROTEIN"/>
    <property type="match status" value="1"/>
</dbReference>
<proteinExistence type="predicted"/>
<gene>
    <name evidence="4" type="ORF">AAF712_004023</name>
</gene>
<keyword evidence="1" id="KW-0378">Hydrolase</keyword>
<dbReference type="Proteomes" id="UP001437256">
    <property type="component" value="Unassembled WGS sequence"/>
</dbReference>
<dbReference type="Pfam" id="PF07470">
    <property type="entry name" value="Glyco_hydro_88"/>
    <property type="match status" value="1"/>
</dbReference>
<evidence type="ECO:0000256" key="3">
    <source>
        <dbReference type="SAM" id="SignalP"/>
    </source>
</evidence>
<dbReference type="InterPro" id="IPR010905">
    <property type="entry name" value="Glyco_hydro_88"/>
</dbReference>
<reference evidence="4 5" key="1">
    <citation type="submission" date="2024-05" db="EMBL/GenBank/DDBJ databases">
        <title>A draft genome resource for the thread blight pathogen Marasmius tenuissimus strain MS-2.</title>
        <authorList>
            <person name="Yulfo-Soto G.E."/>
            <person name="Baruah I.K."/>
            <person name="Amoako-Attah I."/>
            <person name="Bukari Y."/>
            <person name="Meinhardt L.W."/>
            <person name="Bailey B.A."/>
            <person name="Cohen S.P."/>
        </authorList>
    </citation>
    <scope>NUCLEOTIDE SEQUENCE [LARGE SCALE GENOMIC DNA]</scope>
    <source>
        <strain evidence="4 5">MS-2</strain>
    </source>
</reference>
<feature type="chain" id="PRO_5045359071" evidence="3">
    <location>
        <begin position="21"/>
        <end position="502"/>
    </location>
</feature>
<evidence type="ECO:0000313" key="5">
    <source>
        <dbReference type="Proteomes" id="UP001437256"/>
    </source>
</evidence>
<protein>
    <submittedName>
        <fullName evidence="4">Uncharacterized protein</fullName>
    </submittedName>
</protein>